<proteinExistence type="predicted"/>
<organism evidence="2">
    <name type="scientific">Chitinibacter mangrovi</name>
    <dbReference type="NCBI Taxonomy" id="3153927"/>
    <lineage>
        <taxon>Bacteria</taxon>
        <taxon>Pseudomonadati</taxon>
        <taxon>Pseudomonadota</taxon>
        <taxon>Betaproteobacteria</taxon>
        <taxon>Neisseriales</taxon>
        <taxon>Chitinibacteraceae</taxon>
        <taxon>Chitinibacter</taxon>
    </lineage>
</organism>
<accession>A0AAU7F9U6</accession>
<protein>
    <recommendedName>
        <fullName evidence="1">DUF7931 domain-containing protein</fullName>
    </recommendedName>
</protein>
<dbReference type="Pfam" id="PF25559">
    <property type="entry name" value="DUF7931"/>
    <property type="match status" value="1"/>
</dbReference>
<name>A0AAU7F9U6_9NEIS</name>
<gene>
    <name evidence="2" type="ORF">ABHF33_15765</name>
</gene>
<reference evidence="2" key="1">
    <citation type="submission" date="2024-05" db="EMBL/GenBank/DDBJ databases">
        <authorList>
            <person name="Yang L."/>
            <person name="Pan L."/>
        </authorList>
    </citation>
    <scope>NUCLEOTIDE SEQUENCE</scope>
    <source>
        <strain evidence="2">FCG-7</strain>
    </source>
</reference>
<dbReference type="InterPro" id="IPR057691">
    <property type="entry name" value="DUF7931"/>
</dbReference>
<sequence>MTLIGLAEHTLKICENDLAESDLGSLRNQQGLWAFFSQASPGRMQLLLANTGVLAQRHPRFIQLCDRFGHLIEIRQIPDYLSHARQGWIIGDDEHYLIRHHYDWQRGESGCNSKYASQLKQQFATLWEQSTPCSSSQRLDL</sequence>
<dbReference type="RefSeq" id="WP_348944843.1">
    <property type="nucleotide sequence ID" value="NZ_CP157355.1"/>
</dbReference>
<feature type="domain" description="DUF7931" evidence="1">
    <location>
        <begin position="2"/>
        <end position="138"/>
    </location>
</feature>
<dbReference type="KEGG" id="cmav:ABHF33_15765"/>
<dbReference type="EMBL" id="CP157355">
    <property type="protein sequence ID" value="XBM00493.1"/>
    <property type="molecule type" value="Genomic_DNA"/>
</dbReference>
<evidence type="ECO:0000313" key="2">
    <source>
        <dbReference type="EMBL" id="XBM00493.1"/>
    </source>
</evidence>
<dbReference type="AlphaFoldDB" id="A0AAU7F9U6"/>
<evidence type="ECO:0000259" key="1">
    <source>
        <dbReference type="Pfam" id="PF25559"/>
    </source>
</evidence>